<dbReference type="Pfam" id="PF04072">
    <property type="entry name" value="LCM"/>
    <property type="match status" value="1"/>
</dbReference>
<evidence type="ECO:0000256" key="4">
    <source>
        <dbReference type="ARBA" id="ARBA00022679"/>
    </source>
</evidence>
<name>A0A5B1BSG6_MYCSI</name>
<dbReference type="InterPro" id="IPR029063">
    <property type="entry name" value="SAM-dependent_MTases_sf"/>
</dbReference>
<dbReference type="EC" id="2.1.1.-" evidence="6"/>
<organism evidence="7 8">
    <name type="scientific">Mycobacterium simiae</name>
    <name type="common">Mycobacterium habana</name>
    <dbReference type="NCBI Taxonomy" id="1784"/>
    <lineage>
        <taxon>Bacteria</taxon>
        <taxon>Bacillati</taxon>
        <taxon>Actinomycetota</taxon>
        <taxon>Actinomycetes</taxon>
        <taxon>Mycobacteriales</taxon>
        <taxon>Mycobacteriaceae</taxon>
        <taxon>Mycobacterium</taxon>
        <taxon>Mycobacterium simiae complex</taxon>
    </lineage>
</organism>
<dbReference type="PANTHER" id="PTHR43619:SF2">
    <property type="entry name" value="S-ADENOSYL-L-METHIONINE-DEPENDENT METHYLTRANSFERASES SUPERFAMILY PROTEIN"/>
    <property type="match status" value="1"/>
</dbReference>
<evidence type="ECO:0000256" key="1">
    <source>
        <dbReference type="ARBA" id="ARBA00003907"/>
    </source>
</evidence>
<dbReference type="GO" id="GO:0032259">
    <property type="term" value="P:methylation"/>
    <property type="evidence" value="ECO:0007669"/>
    <property type="project" value="UniProtKB-KW"/>
</dbReference>
<reference evidence="7 8" key="1">
    <citation type="submission" date="2019-09" db="EMBL/GenBank/DDBJ databases">
        <title>Report of infection by Mycobacterium simiae a patient suffering from pulmonary tuberculosis.</title>
        <authorList>
            <person name="Mohanty P.S."/>
            <person name="Bansal A.K."/>
            <person name="Singh H."/>
            <person name="Sharma S."/>
            <person name="Patil S.A."/>
            <person name="Upadhaya P."/>
            <person name="Singh P.K."/>
            <person name="Kumar D."/>
            <person name="Kumar S."/>
            <person name="Singh R.K."/>
            <person name="Chaudhary B."/>
        </authorList>
    </citation>
    <scope>NUCLEOTIDE SEQUENCE [LARGE SCALE GENOMIC DNA]</scope>
    <source>
        <strain evidence="7 8">JAL-560-SIM</strain>
    </source>
</reference>
<keyword evidence="4 7" id="KW-0808">Transferase</keyword>
<keyword evidence="3 6" id="KW-0489">Methyltransferase</keyword>
<keyword evidence="8" id="KW-1185">Reference proteome</keyword>
<comment type="caution">
    <text evidence="7">The sequence shown here is derived from an EMBL/GenBank/DDBJ whole genome shotgun (WGS) entry which is preliminary data.</text>
</comment>
<evidence type="ECO:0000313" key="8">
    <source>
        <dbReference type="Proteomes" id="UP000324701"/>
    </source>
</evidence>
<comment type="similarity">
    <text evidence="2 6">Belongs to the UPF0677 family.</text>
</comment>
<evidence type="ECO:0000256" key="3">
    <source>
        <dbReference type="ARBA" id="ARBA00022603"/>
    </source>
</evidence>
<evidence type="ECO:0000256" key="5">
    <source>
        <dbReference type="ARBA" id="ARBA00022691"/>
    </source>
</evidence>
<evidence type="ECO:0000256" key="2">
    <source>
        <dbReference type="ARBA" id="ARBA00008138"/>
    </source>
</evidence>
<evidence type="ECO:0000313" key="7">
    <source>
        <dbReference type="EMBL" id="KAA1251798.1"/>
    </source>
</evidence>
<dbReference type="GO" id="GO:0008168">
    <property type="term" value="F:methyltransferase activity"/>
    <property type="evidence" value="ECO:0007669"/>
    <property type="project" value="UniProtKB-UniRule"/>
</dbReference>
<keyword evidence="5 6" id="KW-0949">S-adenosyl-L-methionine</keyword>
<dbReference type="PANTHER" id="PTHR43619">
    <property type="entry name" value="S-ADENOSYL-L-METHIONINE-DEPENDENT METHYLTRANSFERASE YKTD-RELATED"/>
    <property type="match status" value="1"/>
</dbReference>
<dbReference type="InterPro" id="IPR007213">
    <property type="entry name" value="Ppm1/Ppm2/Tcmp"/>
</dbReference>
<protein>
    <recommendedName>
        <fullName evidence="6">S-adenosyl-L-methionine-dependent methyltransferase</fullName>
        <ecNumber evidence="6">2.1.1.-</ecNumber>
    </recommendedName>
</protein>
<sequence length="305" mass="33541">MQAPKANDLRRTGRRLDHKASLTAQINAAQRAAETLQPPGRRLLDDPHARHFVRHPFLRAVLAHRVAAGLARRVFDGLWGGLHAHIVLRLRYTDDICAAAISAGIDQIVLLGAGFDTMSLRTASQPVTIFEVDAPTTQAAKRPITEQLLPIGCNSTTIWVPVDFEQGELCDQLLKSGFDPHRRSVIIWVGVTMYLTGGAIEQTVADLAELCAPGSRLVLDYIDGRVVTATTPWRSARRVTRVVARRGEPYRSGFTATELSELLGTHGFECGEHLTVPTLLRRYDPAHASRLADDDWLAIAAAQRI</sequence>
<dbReference type="SUPFAM" id="SSF53335">
    <property type="entry name" value="S-adenosyl-L-methionine-dependent methyltransferases"/>
    <property type="match status" value="1"/>
</dbReference>
<accession>A0A5B1BSG6</accession>
<dbReference type="Gene3D" id="3.40.50.150">
    <property type="entry name" value="Vaccinia Virus protein VP39"/>
    <property type="match status" value="1"/>
</dbReference>
<dbReference type="NCBIfam" id="TIGR00027">
    <property type="entry name" value="mthyl_TIGR00027"/>
    <property type="match status" value="1"/>
</dbReference>
<dbReference type="EMBL" id="VTZN01000007">
    <property type="protein sequence ID" value="KAA1251798.1"/>
    <property type="molecule type" value="Genomic_DNA"/>
</dbReference>
<dbReference type="OrthoDB" id="9806164at2"/>
<dbReference type="AlphaFoldDB" id="A0A5B1BSG6"/>
<proteinExistence type="inferred from homology"/>
<evidence type="ECO:0000256" key="6">
    <source>
        <dbReference type="RuleBase" id="RU362030"/>
    </source>
</evidence>
<dbReference type="InterPro" id="IPR011610">
    <property type="entry name" value="SAM_mthyl_Trfase_ML2640-like"/>
</dbReference>
<comment type="function">
    <text evidence="1 6">Exhibits S-adenosyl-L-methionine-dependent methyltransferase activity.</text>
</comment>
<gene>
    <name evidence="7" type="ORF">F0Q45_02615</name>
</gene>
<dbReference type="Proteomes" id="UP000324701">
    <property type="component" value="Unassembled WGS sequence"/>
</dbReference>